<accession>A0A6M1TSZ0</accession>
<dbReference type="InterPro" id="IPR008274">
    <property type="entry name" value="AldOxase/xan_DH_MoCoBD1"/>
</dbReference>
<proteinExistence type="predicted"/>
<dbReference type="Pfam" id="PF02738">
    <property type="entry name" value="MoCoBD_1"/>
    <property type="match status" value="1"/>
</dbReference>
<dbReference type="Gene3D" id="3.90.1170.50">
    <property type="entry name" value="Aldehyde oxidase/xanthine dehydrogenase, a/b hammerhead"/>
    <property type="match status" value="1"/>
</dbReference>
<reference evidence="4 5" key="1">
    <citation type="submission" date="2020-02" db="EMBL/GenBank/DDBJ databases">
        <title>Rhodobacter translucens sp. nov., a novel bacterium isolated from activated sludge.</title>
        <authorList>
            <person name="Liu J."/>
        </authorList>
    </citation>
    <scope>NUCLEOTIDE SEQUENCE [LARGE SCALE GENOMIC DNA]</scope>
    <source>
        <strain evidence="4 5">HX-7-19</strain>
    </source>
</reference>
<name>A0A6M1TSZ0_9RHOB</name>
<evidence type="ECO:0000259" key="3">
    <source>
        <dbReference type="SMART" id="SM01008"/>
    </source>
</evidence>
<dbReference type="SUPFAM" id="SSF56003">
    <property type="entry name" value="Molybdenum cofactor-binding domain"/>
    <property type="match status" value="1"/>
</dbReference>
<sequence length="763" mass="81190">MKFGQSQPAHRIEDHRFLTGQGRYVDDIAPKDALRAWFLRSDRAHADISGLDLAAARAAPGVHLVLTAQDLRAAGVETGMRFARVPNRDGSRGAAPARPVLAEGRVRFVGEAIALIVADTTEAARDAAELITFDIEERPVALSLEPGGEAIHPEAPGNLCFDFGIGQEAGTAAALAGAVHRVRLEVRHNRVIVNPMEPRGAWAEWDGARLHLCVNGQGVWTQKKELARMLHLPPEAVRVTNPDVGGGFGMKAMTYPEYVVIAQAARMLGRPVRWMAERGEGMLSDNAGRDLIAEAEMGFDAGLRITAYRVRVLSNLGAYASQFGQPIQSELFSKVLTGVYDIPCAWLNTVGVFTNTAPVDAYRGAGRPEAILTIERLMDEAARVLGVEGADLRRRNFIRAFPYRTVTGQVIDVGDFGRVLDRAEAEADVAGFASRRQASAARGMLRGLGLATYIESILGDPSETARITLDADGGATLYVGTQSNGQGHETVYARMLSGMTGIEEGRIRVVQGDSDAIPAGGGTGGSRSVTVQGTATRATVGQMVAGFEAFLAEETGVAGMRFDGLAFGAPGSNLRLTLAEAADLARERGRADLCDQAATITLEGRSFPNGAHLAEVEIDPETGALRLDRYTVVDDFGTLIAPELAMGQVHGGIAQGFGQAVLEDAVHDEGGQMLTASFMDYAMPRADDLPFFGFASEPVPSILNPFGMKGCGEAGTVGALGAISNAVRDALAGRGVARVDMPFTPQRIWHWLQEAEARQGALP</sequence>
<dbReference type="SMART" id="SM01008">
    <property type="entry name" value="Ald_Xan_dh_C"/>
    <property type="match status" value="1"/>
</dbReference>
<dbReference type="SUPFAM" id="SSF54665">
    <property type="entry name" value="CO dehydrogenase molybdoprotein N-domain-like"/>
    <property type="match status" value="1"/>
</dbReference>
<dbReference type="InterPro" id="IPR037165">
    <property type="entry name" value="AldOxase/xan_DH_Mopterin-bd_sf"/>
</dbReference>
<dbReference type="Pfam" id="PF20256">
    <property type="entry name" value="MoCoBD_2"/>
    <property type="match status" value="1"/>
</dbReference>
<evidence type="ECO:0000256" key="2">
    <source>
        <dbReference type="ARBA" id="ARBA00023002"/>
    </source>
</evidence>
<dbReference type="GO" id="GO:0016491">
    <property type="term" value="F:oxidoreductase activity"/>
    <property type="evidence" value="ECO:0007669"/>
    <property type="project" value="UniProtKB-KW"/>
</dbReference>
<dbReference type="InterPro" id="IPR036856">
    <property type="entry name" value="Ald_Oxase/Xan_DH_a/b_sf"/>
</dbReference>
<dbReference type="RefSeq" id="WP_165049771.1">
    <property type="nucleotide sequence ID" value="NZ_JAALFE010000009.1"/>
</dbReference>
<dbReference type="GO" id="GO:0005506">
    <property type="term" value="F:iron ion binding"/>
    <property type="evidence" value="ECO:0007669"/>
    <property type="project" value="InterPro"/>
</dbReference>
<dbReference type="PANTHER" id="PTHR11908:SF132">
    <property type="entry name" value="ALDEHYDE OXIDASE 1-RELATED"/>
    <property type="match status" value="1"/>
</dbReference>
<keyword evidence="5" id="KW-1185">Reference proteome</keyword>
<dbReference type="Gene3D" id="3.30.365.10">
    <property type="entry name" value="Aldehyde oxidase/xanthine dehydrogenase, molybdopterin binding domain"/>
    <property type="match status" value="4"/>
</dbReference>
<dbReference type="PANTHER" id="PTHR11908">
    <property type="entry name" value="XANTHINE DEHYDROGENASE"/>
    <property type="match status" value="1"/>
</dbReference>
<evidence type="ECO:0000256" key="1">
    <source>
        <dbReference type="ARBA" id="ARBA00022505"/>
    </source>
</evidence>
<dbReference type="EMBL" id="JAALFE010000009">
    <property type="protein sequence ID" value="NGQ91338.1"/>
    <property type="molecule type" value="Genomic_DNA"/>
</dbReference>
<gene>
    <name evidence="4" type="ORF">G5V65_10550</name>
</gene>
<dbReference type="InterPro" id="IPR016208">
    <property type="entry name" value="Ald_Oxase/xanthine_DH-like"/>
</dbReference>
<dbReference type="InterPro" id="IPR000674">
    <property type="entry name" value="Ald_Oxase/Xan_DH_a/b"/>
</dbReference>
<keyword evidence="1" id="KW-0500">Molybdenum</keyword>
<feature type="domain" description="Aldehyde oxidase/xanthine dehydrogenase a/b hammerhead" evidence="3">
    <location>
        <begin position="19"/>
        <end position="139"/>
    </location>
</feature>
<organism evidence="4 5">
    <name type="scientific">Paragemmobacter kunshanensis</name>
    <dbReference type="NCBI Taxonomy" id="2583234"/>
    <lineage>
        <taxon>Bacteria</taxon>
        <taxon>Pseudomonadati</taxon>
        <taxon>Pseudomonadota</taxon>
        <taxon>Alphaproteobacteria</taxon>
        <taxon>Rhodobacterales</taxon>
        <taxon>Paracoccaceae</taxon>
        <taxon>Paragemmobacter</taxon>
    </lineage>
</organism>
<keyword evidence="2" id="KW-0560">Oxidoreductase</keyword>
<dbReference type="AlphaFoldDB" id="A0A6M1TSZ0"/>
<comment type="caution">
    <text evidence="4">The sequence shown here is derived from an EMBL/GenBank/DDBJ whole genome shotgun (WGS) entry which is preliminary data.</text>
</comment>
<dbReference type="Proteomes" id="UP000474758">
    <property type="component" value="Unassembled WGS sequence"/>
</dbReference>
<evidence type="ECO:0000313" key="4">
    <source>
        <dbReference type="EMBL" id="NGQ91338.1"/>
    </source>
</evidence>
<protein>
    <submittedName>
        <fullName evidence="4">Xanthine dehydrogenase family protein molybdopterin-binding subunit</fullName>
    </submittedName>
</protein>
<dbReference type="Pfam" id="PF01315">
    <property type="entry name" value="Ald_Xan_dh_C"/>
    <property type="match status" value="1"/>
</dbReference>
<evidence type="ECO:0000313" key="5">
    <source>
        <dbReference type="Proteomes" id="UP000474758"/>
    </source>
</evidence>
<dbReference type="InterPro" id="IPR046867">
    <property type="entry name" value="AldOxase/xan_DH_MoCoBD2"/>
</dbReference>